<dbReference type="Pfam" id="PF00596">
    <property type="entry name" value="Aldolase_II"/>
    <property type="match status" value="1"/>
</dbReference>
<dbReference type="SUPFAM" id="SSF53639">
    <property type="entry name" value="AraD/HMP-PK domain-like"/>
    <property type="match status" value="1"/>
</dbReference>
<organism evidence="2 3">
    <name type="scientific">Azospirillum brasilense</name>
    <dbReference type="NCBI Taxonomy" id="192"/>
    <lineage>
        <taxon>Bacteria</taxon>
        <taxon>Pseudomonadati</taxon>
        <taxon>Pseudomonadota</taxon>
        <taxon>Alphaproteobacteria</taxon>
        <taxon>Rhodospirillales</taxon>
        <taxon>Azospirillaceae</taxon>
        <taxon>Azospirillum</taxon>
    </lineage>
</organism>
<evidence type="ECO:0000259" key="1">
    <source>
        <dbReference type="SMART" id="SM01007"/>
    </source>
</evidence>
<dbReference type="InterPro" id="IPR036409">
    <property type="entry name" value="Aldolase_II/adducin_N_sf"/>
</dbReference>
<keyword evidence="2" id="KW-0614">Plasmid</keyword>
<name>A0A4D8RDH2_AZOBR</name>
<geneLocation type="plasmid" evidence="2">
    <name>p5</name>
</geneLocation>
<dbReference type="RefSeq" id="WP_137143701.1">
    <property type="nucleotide sequence ID" value="NZ_CP032350.1"/>
</dbReference>
<gene>
    <name evidence="2" type="ORF">D3869_32215</name>
</gene>
<dbReference type="Proteomes" id="UP000298693">
    <property type="component" value="Plasmid p5"/>
</dbReference>
<dbReference type="Gene3D" id="3.40.225.10">
    <property type="entry name" value="Class II aldolase/adducin N-terminal domain"/>
    <property type="match status" value="1"/>
</dbReference>
<protein>
    <submittedName>
        <fullName evidence="2">Class II aldolase</fullName>
    </submittedName>
</protein>
<dbReference type="AlphaFoldDB" id="A0A4D8RDH2"/>
<dbReference type="SMART" id="SM01007">
    <property type="entry name" value="Aldolase_II"/>
    <property type="match status" value="1"/>
</dbReference>
<dbReference type="InterPro" id="IPR001303">
    <property type="entry name" value="Aldolase_II/adducin_N"/>
</dbReference>
<feature type="domain" description="Class II aldolase/adducin N-terminal" evidence="1">
    <location>
        <begin position="16"/>
        <end position="205"/>
    </location>
</feature>
<dbReference type="EMBL" id="CP032350">
    <property type="protein sequence ID" value="QCO19911.1"/>
    <property type="molecule type" value="Genomic_DNA"/>
</dbReference>
<accession>A0A4D8RDH2</accession>
<proteinExistence type="predicted"/>
<evidence type="ECO:0000313" key="3">
    <source>
        <dbReference type="Proteomes" id="UP000298693"/>
    </source>
</evidence>
<reference evidence="2 3" key="1">
    <citation type="submission" date="2018-09" db="EMBL/GenBank/DDBJ databases">
        <title>Whole genome based analysis of evolution and adaptive divergence in Indian and Brazilian strains of Azospirillum brasilense.</title>
        <authorList>
            <person name="Singh C."/>
            <person name="Tripathi A.K."/>
        </authorList>
    </citation>
    <scope>NUCLEOTIDE SEQUENCE [LARGE SCALE GENOMIC DNA]</scope>
    <source>
        <strain evidence="2 3">MTCC4039</strain>
        <plasmid evidence="2 3">p5</plasmid>
    </source>
</reference>
<evidence type="ECO:0000313" key="2">
    <source>
        <dbReference type="EMBL" id="QCO19911.1"/>
    </source>
</evidence>
<sequence>MERPQDTEDFGHAARSLLEASARVGSNPLYVQGAGGNTSLKIGDVLRVKASGTRLADALVSDVFVDVSLSRVRQGVRDCAADPVAGAALGAGGLRPSIETTLHALMPHPVVFHVHCVNTLAWAVQPSAAPALAARLDGLAWAMVPYCKPGLDLTRAVAAAVAERPADAPADVVILANHGLIVGGADCAAVEALLDEVAGRLRVDPRPAGNPDRARLEEIAAGSGYRPTRRDEAHGLALSPAAVRIAASGSLYPDHVVFLGPGVAVAEDRAALDRVVSASGALPFRPVVLIPGAGVLVPEGLGEAGEEMVAALAMVVARIPDGAGVSCLSAADEQALLNWDAEKYRQSLQTSQTLQPR</sequence>